<dbReference type="Pfam" id="PF04893">
    <property type="entry name" value="Yip1"/>
    <property type="match status" value="1"/>
</dbReference>
<evidence type="ECO:0000256" key="5">
    <source>
        <dbReference type="SAM" id="Phobius"/>
    </source>
</evidence>
<evidence type="ECO:0000313" key="7">
    <source>
        <dbReference type="EMBL" id="NBI28593.1"/>
    </source>
</evidence>
<evidence type="ECO:0000256" key="1">
    <source>
        <dbReference type="ARBA" id="ARBA00004141"/>
    </source>
</evidence>
<keyword evidence="8" id="KW-1185">Reference proteome</keyword>
<comment type="caution">
    <text evidence="7">The sequence shown here is derived from an EMBL/GenBank/DDBJ whole genome shotgun (WGS) entry which is preliminary data.</text>
</comment>
<comment type="subcellular location">
    <subcellularLocation>
        <location evidence="1">Membrane</location>
        <topology evidence="1">Multi-pass membrane protein</topology>
    </subcellularLocation>
</comment>
<dbReference type="GO" id="GO:0016020">
    <property type="term" value="C:membrane"/>
    <property type="evidence" value="ECO:0007669"/>
    <property type="project" value="UniProtKB-SubCell"/>
</dbReference>
<evidence type="ECO:0000256" key="2">
    <source>
        <dbReference type="ARBA" id="ARBA00022692"/>
    </source>
</evidence>
<feature type="transmembrane region" description="Helical" evidence="5">
    <location>
        <begin position="42"/>
        <end position="65"/>
    </location>
</feature>
<feature type="transmembrane region" description="Helical" evidence="5">
    <location>
        <begin position="164"/>
        <end position="190"/>
    </location>
</feature>
<dbReference type="InterPro" id="IPR006977">
    <property type="entry name" value="Yip1_dom"/>
</dbReference>
<dbReference type="Proteomes" id="UP000448943">
    <property type="component" value="Unassembled WGS sequence"/>
</dbReference>
<feature type="transmembrane region" description="Helical" evidence="5">
    <location>
        <begin position="86"/>
        <end position="109"/>
    </location>
</feature>
<feature type="transmembrane region" description="Helical" evidence="5">
    <location>
        <begin position="12"/>
        <end position="30"/>
    </location>
</feature>
<feature type="transmembrane region" description="Helical" evidence="5">
    <location>
        <begin position="129"/>
        <end position="152"/>
    </location>
</feature>
<accession>A0A6N9Q1B5</accession>
<sequence length="195" mass="22239">MRYVLDTKPGKLFLLIYLGILVTTLDRGASNEPGDTMNLFSILFTYIIGSLFFTAIAYYIVPLLLRWTGSLLGGRGTTEEVRYAYAYSYIPYVYTLIFIWIPSLLLFGINNFTTEYAHSIYSSSTLTNLMFIFNLLDLIIAIWAIFTTIKCLAEAHQFSSWRSLGAIIISFLVIFIPLFILFALIFPILINFVVN</sequence>
<proteinExistence type="predicted"/>
<keyword evidence="3 5" id="KW-1133">Transmembrane helix</keyword>
<evidence type="ECO:0000259" key="6">
    <source>
        <dbReference type="Pfam" id="PF04893"/>
    </source>
</evidence>
<gene>
    <name evidence="7" type="ORF">ERL59_06460</name>
</gene>
<evidence type="ECO:0000313" key="8">
    <source>
        <dbReference type="Proteomes" id="UP000448943"/>
    </source>
</evidence>
<name>A0A6N9Q1B5_9BACL</name>
<protein>
    <submittedName>
        <fullName evidence="7">YIP1 family protein</fullName>
    </submittedName>
</protein>
<dbReference type="AlphaFoldDB" id="A0A6N9Q1B5"/>
<feature type="domain" description="Yip1" evidence="6">
    <location>
        <begin position="13"/>
        <end position="181"/>
    </location>
</feature>
<keyword evidence="2 5" id="KW-0812">Transmembrane</keyword>
<keyword evidence="4 5" id="KW-0472">Membrane</keyword>
<evidence type="ECO:0000256" key="4">
    <source>
        <dbReference type="ARBA" id="ARBA00023136"/>
    </source>
</evidence>
<reference evidence="7 8" key="1">
    <citation type="submission" date="2019-01" db="EMBL/GenBank/DDBJ databases">
        <title>Chengkuizengella sp. nov., isolated from deep-sea sediment of East Pacific Ocean.</title>
        <authorList>
            <person name="Yang J."/>
            <person name="Lai Q."/>
            <person name="Shao Z."/>
        </authorList>
    </citation>
    <scope>NUCLEOTIDE SEQUENCE [LARGE SCALE GENOMIC DNA]</scope>
    <source>
        <strain evidence="7 8">YPA3-1-1</strain>
    </source>
</reference>
<dbReference type="OrthoDB" id="2987623at2"/>
<evidence type="ECO:0000256" key="3">
    <source>
        <dbReference type="ARBA" id="ARBA00022989"/>
    </source>
</evidence>
<organism evidence="7 8">
    <name type="scientific">Chengkuizengella marina</name>
    <dbReference type="NCBI Taxonomy" id="2507566"/>
    <lineage>
        <taxon>Bacteria</taxon>
        <taxon>Bacillati</taxon>
        <taxon>Bacillota</taxon>
        <taxon>Bacilli</taxon>
        <taxon>Bacillales</taxon>
        <taxon>Paenibacillaceae</taxon>
        <taxon>Chengkuizengella</taxon>
    </lineage>
</organism>
<dbReference type="EMBL" id="SIJB01000016">
    <property type="protein sequence ID" value="NBI28593.1"/>
    <property type="molecule type" value="Genomic_DNA"/>
</dbReference>